<evidence type="ECO:0000313" key="3">
    <source>
        <dbReference type="EMBL" id="GAA1180255.1"/>
    </source>
</evidence>
<dbReference type="CDD" id="cd00161">
    <property type="entry name" value="beta-trefoil_Ricin-like"/>
    <property type="match status" value="1"/>
</dbReference>
<evidence type="ECO:0000313" key="4">
    <source>
        <dbReference type="Proteomes" id="UP001501371"/>
    </source>
</evidence>
<keyword evidence="4" id="KW-1185">Reference proteome</keyword>
<dbReference type="Gene3D" id="2.80.10.50">
    <property type="match status" value="1"/>
</dbReference>
<dbReference type="Proteomes" id="UP001501371">
    <property type="component" value="Unassembled WGS sequence"/>
</dbReference>
<protein>
    <recommendedName>
        <fullName evidence="2">Ricin B lectin domain-containing protein</fullName>
    </recommendedName>
</protein>
<proteinExistence type="predicted"/>
<reference evidence="3 4" key="1">
    <citation type="journal article" date="2019" name="Int. J. Syst. Evol. Microbiol.">
        <title>The Global Catalogue of Microorganisms (GCM) 10K type strain sequencing project: providing services to taxonomists for standard genome sequencing and annotation.</title>
        <authorList>
            <consortium name="The Broad Institute Genomics Platform"/>
            <consortium name="The Broad Institute Genome Sequencing Center for Infectious Disease"/>
            <person name="Wu L."/>
            <person name="Ma J."/>
        </authorList>
    </citation>
    <scope>NUCLEOTIDE SEQUENCE [LARGE SCALE GENOMIC DNA]</scope>
    <source>
        <strain evidence="3 4">JCM 12696</strain>
    </source>
</reference>
<sequence length="347" mass="36320">MGKPGGSGGSGGVSPDGVEDATEFVARMVRLKERSGLTYRQLEERAADRGEVLARSTLADVLRRRSLPRPEVVAAFVRACGYADEVPVWLAARERVAAAPEPPGPAVPTAPAVSPGPEPAGPPEHPGTDPGSEAAPALPATGAESGVAPVRPGGRHPGSRRVLLVSLPVLALIFLGAWILLPETPGDAASRAPAEGWSRIRPAGSPALCVTEGRDRKGRYQSVVAVQRSCTGATPPHTYLERVGDGLNYIQWHHPKNGKGCLTVLTAENHAVRNLLEPWPTCEPDRTTQQFRFEPVDTPVAGGYRVRVAGSGLCLGILGDGTTSGAEITQERCTGGADQEFLVDAVG</sequence>
<dbReference type="Pfam" id="PF14200">
    <property type="entry name" value="RicinB_lectin_2"/>
    <property type="match status" value="1"/>
</dbReference>
<dbReference type="InterPro" id="IPR035992">
    <property type="entry name" value="Ricin_B-like_lectins"/>
</dbReference>
<comment type="caution">
    <text evidence="3">The sequence shown here is derived from an EMBL/GenBank/DDBJ whole genome shotgun (WGS) entry which is preliminary data.</text>
</comment>
<dbReference type="RefSeq" id="WP_344278810.1">
    <property type="nucleotide sequence ID" value="NZ_BAAAKV010000038.1"/>
</dbReference>
<feature type="compositionally biased region" description="Pro residues" evidence="1">
    <location>
        <begin position="100"/>
        <end position="125"/>
    </location>
</feature>
<dbReference type="PROSITE" id="PS50231">
    <property type="entry name" value="RICIN_B_LECTIN"/>
    <property type="match status" value="1"/>
</dbReference>
<dbReference type="SUPFAM" id="SSF50370">
    <property type="entry name" value="Ricin B-like lectins"/>
    <property type="match status" value="1"/>
</dbReference>
<evidence type="ECO:0000256" key="1">
    <source>
        <dbReference type="SAM" id="MobiDB-lite"/>
    </source>
</evidence>
<dbReference type="InterPro" id="IPR000772">
    <property type="entry name" value="Ricin_B_lectin"/>
</dbReference>
<accession>A0ABN1UXZ0</accession>
<gene>
    <name evidence="3" type="ORF">GCM10009654_41800</name>
</gene>
<dbReference type="Pfam" id="PF13560">
    <property type="entry name" value="HTH_31"/>
    <property type="match status" value="1"/>
</dbReference>
<organism evidence="3 4">
    <name type="scientific">Streptomyces hebeiensis</name>
    <dbReference type="NCBI Taxonomy" id="229486"/>
    <lineage>
        <taxon>Bacteria</taxon>
        <taxon>Bacillati</taxon>
        <taxon>Actinomycetota</taxon>
        <taxon>Actinomycetes</taxon>
        <taxon>Kitasatosporales</taxon>
        <taxon>Streptomycetaceae</taxon>
        <taxon>Streptomyces</taxon>
    </lineage>
</organism>
<dbReference type="EMBL" id="BAAAKV010000038">
    <property type="protein sequence ID" value="GAA1180255.1"/>
    <property type="molecule type" value="Genomic_DNA"/>
</dbReference>
<evidence type="ECO:0000259" key="2">
    <source>
        <dbReference type="Pfam" id="PF14200"/>
    </source>
</evidence>
<feature type="domain" description="Ricin B lectin" evidence="2">
    <location>
        <begin position="288"/>
        <end position="345"/>
    </location>
</feature>
<feature type="region of interest" description="Disordered" evidence="1">
    <location>
        <begin position="99"/>
        <end position="155"/>
    </location>
</feature>
<name>A0ABN1UXZ0_9ACTN</name>